<evidence type="ECO:0000256" key="3">
    <source>
        <dbReference type="SAM" id="MobiDB-lite"/>
    </source>
</evidence>
<feature type="chain" id="PRO_5039934207" evidence="4">
    <location>
        <begin position="23"/>
        <end position="174"/>
    </location>
</feature>
<dbReference type="RefSeq" id="WP_106092701.1">
    <property type="nucleotide sequence ID" value="NZ_PVNL01000117.1"/>
</dbReference>
<keyword evidence="2" id="KW-0677">Repeat</keyword>
<dbReference type="SUPFAM" id="SSF81901">
    <property type="entry name" value="HCP-like"/>
    <property type="match status" value="1"/>
</dbReference>
<name>A0A2S9Y895_9BACT</name>
<keyword evidence="4" id="KW-0732">Signal</keyword>
<comment type="caution">
    <text evidence="5">The sequence shown here is derived from an EMBL/GenBank/DDBJ whole genome shotgun (WGS) entry which is preliminary data.</text>
</comment>
<evidence type="ECO:0000313" key="6">
    <source>
        <dbReference type="Proteomes" id="UP000238823"/>
    </source>
</evidence>
<dbReference type="InterPro" id="IPR006597">
    <property type="entry name" value="Sel1-like"/>
</dbReference>
<feature type="signal peptide" evidence="4">
    <location>
        <begin position="1"/>
        <end position="22"/>
    </location>
</feature>
<dbReference type="Gene3D" id="1.25.40.10">
    <property type="entry name" value="Tetratricopeptide repeat domain"/>
    <property type="match status" value="1"/>
</dbReference>
<protein>
    <submittedName>
        <fullName evidence="5">Beta-lactamase HcpA</fullName>
        <ecNumber evidence="5">3.5.2.6</ecNumber>
    </submittedName>
</protein>
<gene>
    <name evidence="5" type="primary">hcpA_2</name>
    <name evidence="5" type="ORF">ENSA7_58460</name>
</gene>
<sequence>MRRLAVPLSAVALLLAGSCKRADTPPPPPPDEAPTADAPAPDPTASDPPPSECATLELEACAEQGAALLVSDTPERAVPLLTWACGNDHADACATLASSYRAGHLPSPGASEVHALNLRGCAAGSPHSCTLLGADYYEGEAVDKDVNKATELLTQACEQDERQACALARWTSMA</sequence>
<dbReference type="PANTHER" id="PTHR13891">
    <property type="entry name" value="CYTOCHROME C OXIDASE ASSEMBLY FACTOR 7"/>
    <property type="match status" value="1"/>
</dbReference>
<accession>A0A2S9Y895</accession>
<dbReference type="PANTHER" id="PTHR13891:SF1">
    <property type="entry name" value="CYTOCHROME C OXIDASE ASSEMBLY FACTOR 7"/>
    <property type="match status" value="1"/>
</dbReference>
<dbReference type="AlphaFoldDB" id="A0A2S9Y895"/>
<dbReference type="GO" id="GO:0008800">
    <property type="term" value="F:beta-lactamase activity"/>
    <property type="evidence" value="ECO:0007669"/>
    <property type="project" value="UniProtKB-EC"/>
</dbReference>
<dbReference type="PROSITE" id="PS51257">
    <property type="entry name" value="PROKAR_LIPOPROTEIN"/>
    <property type="match status" value="1"/>
</dbReference>
<comment type="similarity">
    <text evidence="1">Belongs to the hcp beta-lactamase family.</text>
</comment>
<dbReference type="Proteomes" id="UP000238823">
    <property type="component" value="Unassembled WGS sequence"/>
</dbReference>
<feature type="compositionally biased region" description="Pro residues" evidence="3">
    <location>
        <begin position="40"/>
        <end position="51"/>
    </location>
</feature>
<evidence type="ECO:0000256" key="2">
    <source>
        <dbReference type="ARBA" id="ARBA00022737"/>
    </source>
</evidence>
<keyword evidence="5" id="KW-0378">Hydrolase</keyword>
<dbReference type="EC" id="3.5.2.6" evidence="5"/>
<dbReference type="InterPro" id="IPR011990">
    <property type="entry name" value="TPR-like_helical_dom_sf"/>
</dbReference>
<reference evidence="5 6" key="1">
    <citation type="submission" date="2018-03" db="EMBL/GenBank/DDBJ databases">
        <title>Draft Genome Sequences of the Obligatory Marine Myxobacteria Enhygromyxa salina SWB007.</title>
        <authorList>
            <person name="Poehlein A."/>
            <person name="Moghaddam J.A."/>
            <person name="Harms H."/>
            <person name="Alanjari M."/>
            <person name="Koenig G.M."/>
            <person name="Daniel R."/>
            <person name="Schaeberle T.F."/>
        </authorList>
    </citation>
    <scope>NUCLEOTIDE SEQUENCE [LARGE SCALE GENOMIC DNA]</scope>
    <source>
        <strain evidence="5 6">SWB007</strain>
    </source>
</reference>
<evidence type="ECO:0000313" key="5">
    <source>
        <dbReference type="EMBL" id="PRQ01241.1"/>
    </source>
</evidence>
<evidence type="ECO:0000256" key="4">
    <source>
        <dbReference type="SAM" id="SignalP"/>
    </source>
</evidence>
<feature type="region of interest" description="Disordered" evidence="3">
    <location>
        <begin position="19"/>
        <end position="51"/>
    </location>
</feature>
<dbReference type="OrthoDB" id="5516609at2"/>
<dbReference type="EMBL" id="PVNL01000117">
    <property type="protein sequence ID" value="PRQ01241.1"/>
    <property type="molecule type" value="Genomic_DNA"/>
</dbReference>
<dbReference type="InterPro" id="IPR040239">
    <property type="entry name" value="HcpB-like"/>
</dbReference>
<evidence type="ECO:0000256" key="1">
    <source>
        <dbReference type="ARBA" id="ARBA00008486"/>
    </source>
</evidence>
<dbReference type="SMART" id="SM00671">
    <property type="entry name" value="SEL1"/>
    <property type="match status" value="1"/>
</dbReference>
<proteinExistence type="inferred from homology"/>
<organism evidence="5 6">
    <name type="scientific">Enhygromyxa salina</name>
    <dbReference type="NCBI Taxonomy" id="215803"/>
    <lineage>
        <taxon>Bacteria</taxon>
        <taxon>Pseudomonadati</taxon>
        <taxon>Myxococcota</taxon>
        <taxon>Polyangia</taxon>
        <taxon>Nannocystales</taxon>
        <taxon>Nannocystaceae</taxon>
        <taxon>Enhygromyxa</taxon>
    </lineage>
</organism>